<keyword evidence="3" id="KW-1185">Reference proteome</keyword>
<gene>
    <name evidence="2" type="ORF">HWI92_17570</name>
</gene>
<evidence type="ECO:0000259" key="1">
    <source>
        <dbReference type="PROSITE" id="PS50943"/>
    </source>
</evidence>
<sequence>MQVRFADFKKRLNLPNPLTIRHTMIDFGSNFRKLREWTGLSQETLANILSVSASVINRIENNKRRLDIQIIYNMSARLDLDITVVMLVLIHGKDALPGRNPSGVKKASLVL</sequence>
<protein>
    <submittedName>
        <fullName evidence="2">Helix-turn-helix transcriptional regulator</fullName>
    </submittedName>
</protein>
<dbReference type="SMART" id="SM00530">
    <property type="entry name" value="HTH_XRE"/>
    <property type="match status" value="1"/>
</dbReference>
<dbReference type="PROSITE" id="PS50943">
    <property type="entry name" value="HTH_CROC1"/>
    <property type="match status" value="1"/>
</dbReference>
<dbReference type="Pfam" id="PF01381">
    <property type="entry name" value="HTH_3"/>
    <property type="match status" value="1"/>
</dbReference>
<dbReference type="SUPFAM" id="SSF47413">
    <property type="entry name" value="lambda repressor-like DNA-binding domains"/>
    <property type="match status" value="1"/>
</dbReference>
<accession>A0ABX7I908</accession>
<dbReference type="Proteomes" id="UP000612680">
    <property type="component" value="Chromosome"/>
</dbReference>
<evidence type="ECO:0000313" key="3">
    <source>
        <dbReference type="Proteomes" id="UP000612680"/>
    </source>
</evidence>
<dbReference type="CDD" id="cd00093">
    <property type="entry name" value="HTH_XRE"/>
    <property type="match status" value="1"/>
</dbReference>
<dbReference type="Gene3D" id="1.10.260.40">
    <property type="entry name" value="lambda repressor-like DNA-binding domains"/>
    <property type="match status" value="1"/>
</dbReference>
<feature type="domain" description="HTH cro/C1-type" evidence="1">
    <location>
        <begin position="31"/>
        <end position="85"/>
    </location>
</feature>
<dbReference type="EMBL" id="CP056775">
    <property type="protein sequence ID" value="QRR02589.1"/>
    <property type="molecule type" value="Genomic_DNA"/>
</dbReference>
<dbReference type="InterPro" id="IPR001387">
    <property type="entry name" value="Cro/C1-type_HTH"/>
</dbReference>
<evidence type="ECO:0000313" key="2">
    <source>
        <dbReference type="EMBL" id="QRR02589.1"/>
    </source>
</evidence>
<reference evidence="2 3" key="1">
    <citation type="submission" date="2020-06" db="EMBL/GenBank/DDBJ databases">
        <title>Dyadobacter sandarakinus sp. nov., isolated from the soil of the Arctic Yellow River Station.</title>
        <authorList>
            <person name="Zhang Y."/>
            <person name="Peng F."/>
        </authorList>
    </citation>
    <scope>NUCLEOTIDE SEQUENCE [LARGE SCALE GENOMIC DNA]</scope>
    <source>
        <strain evidence="2 3">Q3-56</strain>
    </source>
</reference>
<name>A0ABX7I908_9BACT</name>
<dbReference type="InterPro" id="IPR010982">
    <property type="entry name" value="Lambda_DNA-bd_dom_sf"/>
</dbReference>
<proteinExistence type="predicted"/>
<organism evidence="2 3">
    <name type="scientific">Dyadobacter sandarakinus</name>
    <dbReference type="NCBI Taxonomy" id="2747268"/>
    <lineage>
        <taxon>Bacteria</taxon>
        <taxon>Pseudomonadati</taxon>
        <taxon>Bacteroidota</taxon>
        <taxon>Cytophagia</taxon>
        <taxon>Cytophagales</taxon>
        <taxon>Spirosomataceae</taxon>
        <taxon>Dyadobacter</taxon>
    </lineage>
</organism>